<dbReference type="Proteomes" id="UP000249890">
    <property type="component" value="Chromosome"/>
</dbReference>
<sequence>MGTIKVFGLIGLVIGLGFFILSFFGLNIPIVVNTTTYDGTTAALMKLIGIPILALIIGSIVSIFSSFSSNR</sequence>
<evidence type="ECO:0000313" key="3">
    <source>
        <dbReference type="Proteomes" id="UP000249890"/>
    </source>
</evidence>
<keyword evidence="1" id="KW-1133">Transmembrane helix</keyword>
<evidence type="ECO:0000313" key="2">
    <source>
        <dbReference type="EMBL" id="ASA19541.1"/>
    </source>
</evidence>
<gene>
    <name evidence="2" type="ORF">B9T62_01110</name>
</gene>
<organism evidence="2 3">
    <name type="scientific">Paenibacillus donghaensis</name>
    <dbReference type="NCBI Taxonomy" id="414771"/>
    <lineage>
        <taxon>Bacteria</taxon>
        <taxon>Bacillati</taxon>
        <taxon>Bacillota</taxon>
        <taxon>Bacilli</taxon>
        <taxon>Bacillales</taxon>
        <taxon>Paenibacillaceae</taxon>
        <taxon>Paenibacillus</taxon>
    </lineage>
</organism>
<keyword evidence="3" id="KW-1185">Reference proteome</keyword>
<keyword evidence="1" id="KW-0472">Membrane</keyword>
<protein>
    <submittedName>
        <fullName evidence="2">Uncharacterized protein</fullName>
    </submittedName>
</protein>
<feature type="transmembrane region" description="Helical" evidence="1">
    <location>
        <begin position="44"/>
        <end position="67"/>
    </location>
</feature>
<accession>A0A2Z2KIA6</accession>
<keyword evidence="1" id="KW-0812">Transmembrane</keyword>
<feature type="transmembrane region" description="Helical" evidence="1">
    <location>
        <begin position="7"/>
        <end position="32"/>
    </location>
</feature>
<name>A0A2Z2KIA6_9BACL</name>
<reference evidence="2 3" key="1">
    <citation type="submission" date="2017-06" db="EMBL/GenBank/DDBJ databases">
        <title>Complete genome sequence of Paenibacillus donghaensis KCTC 13049T isolated from East Sea sediment, South Korea.</title>
        <authorList>
            <person name="Jung B.K."/>
            <person name="Hong S.-J."/>
            <person name="Shin J.-H."/>
        </authorList>
    </citation>
    <scope>NUCLEOTIDE SEQUENCE [LARGE SCALE GENOMIC DNA]</scope>
    <source>
        <strain evidence="2 3">KCTC 13049</strain>
    </source>
</reference>
<dbReference type="EMBL" id="CP021780">
    <property type="protein sequence ID" value="ASA19541.1"/>
    <property type="molecule type" value="Genomic_DNA"/>
</dbReference>
<proteinExistence type="predicted"/>
<evidence type="ECO:0000256" key="1">
    <source>
        <dbReference type="SAM" id="Phobius"/>
    </source>
</evidence>
<dbReference type="AlphaFoldDB" id="A0A2Z2KIA6"/>
<dbReference type="KEGG" id="pdh:B9T62_01110"/>